<comment type="function">
    <text evidence="13">Acts as a positive regulator of hedgehog signaling and regulates ciliary function.</text>
</comment>
<comment type="similarity">
    <text evidence="4">Belongs to the tubulin family.</text>
</comment>
<evidence type="ECO:0000256" key="7">
    <source>
        <dbReference type="ARBA" id="ARBA00022741"/>
    </source>
</evidence>
<dbReference type="HOGENOM" id="CLU_940587_0_0_1"/>
<dbReference type="PROSITE" id="PS00227">
    <property type="entry name" value="TUBULIN"/>
    <property type="match status" value="1"/>
</dbReference>
<dbReference type="GO" id="GO:0005929">
    <property type="term" value="C:cilium"/>
    <property type="evidence" value="ECO:0007669"/>
    <property type="project" value="UniProtKB-SubCell"/>
</dbReference>
<keyword evidence="17" id="KW-1185">Reference proteome</keyword>
<dbReference type="GO" id="GO:0030030">
    <property type="term" value="P:cell projection organization"/>
    <property type="evidence" value="ECO:0007669"/>
    <property type="project" value="UniProtKB-KW"/>
</dbReference>
<keyword evidence="6" id="KW-0493">Microtubule</keyword>
<dbReference type="InterPro" id="IPR017975">
    <property type="entry name" value="Tubulin_CS"/>
</dbReference>
<proteinExistence type="inferred from homology"/>
<evidence type="ECO:0000256" key="8">
    <source>
        <dbReference type="ARBA" id="ARBA00022794"/>
    </source>
</evidence>
<dbReference type="Proteomes" id="UP000281549">
    <property type="component" value="Unassembled WGS sequence"/>
</dbReference>
<evidence type="ECO:0000256" key="12">
    <source>
        <dbReference type="ARBA" id="ARBA00030594"/>
    </source>
</evidence>
<accession>A0A075B141</accession>
<evidence type="ECO:0000256" key="13">
    <source>
        <dbReference type="ARBA" id="ARBA00046149"/>
    </source>
</evidence>
<comment type="subcellular location">
    <subcellularLocation>
        <location evidence="3">Cell projection</location>
        <location evidence="3">Cilium</location>
    </subcellularLocation>
    <subcellularLocation>
        <location evidence="1">Cytoplasm</location>
        <location evidence="1">Cytoskeleton</location>
        <location evidence="1">Microtubule organizing center</location>
        <location evidence="1">Centrosome</location>
        <location evidence="1">Centriole</location>
    </subcellularLocation>
    <subcellularLocation>
        <location evidence="2">Nucleus</location>
    </subcellularLocation>
</comment>
<dbReference type="OrthoDB" id="10250004at2759"/>
<name>A0A075B141_ROZAC</name>
<dbReference type="Gene3D" id="3.40.50.1440">
    <property type="entry name" value="Tubulin/FtsZ, GTPase domain"/>
    <property type="match status" value="1"/>
</dbReference>
<dbReference type="InterPro" id="IPR000217">
    <property type="entry name" value="Tubulin"/>
</dbReference>
<reference evidence="18" key="2">
    <citation type="journal article" date="2018" name="Nat. Microbiol.">
        <title>Leveraging single-cell genomics to expand the fungal tree of life.</title>
        <authorList>
            <person name="Ahrendt S.R."/>
            <person name="Quandt C.A."/>
            <person name="Ciobanu D."/>
            <person name="Clum A."/>
            <person name="Salamov A."/>
            <person name="Andreopoulos B."/>
            <person name="Cheng J.F."/>
            <person name="Woyke T."/>
            <person name="Pelin A."/>
            <person name="Henrissat B."/>
            <person name="Reynolds N.K."/>
            <person name="Benny G.L."/>
            <person name="Smith M.E."/>
            <person name="James T.Y."/>
            <person name="Grigoriev I.V."/>
        </authorList>
    </citation>
    <scope>NUCLEOTIDE SEQUENCE [LARGE SCALE GENOMIC DNA]</scope>
    <source>
        <strain evidence="18">CSF55</strain>
    </source>
</reference>
<dbReference type="GO" id="GO:0005874">
    <property type="term" value="C:microtubule"/>
    <property type="evidence" value="ECO:0007669"/>
    <property type="project" value="UniProtKB-KW"/>
</dbReference>
<dbReference type="PANTHER" id="PTHR11588">
    <property type="entry name" value="TUBULIN"/>
    <property type="match status" value="1"/>
</dbReference>
<dbReference type="SMART" id="SM00864">
    <property type="entry name" value="Tubulin"/>
    <property type="match status" value="1"/>
</dbReference>
<dbReference type="InterPro" id="IPR003008">
    <property type="entry name" value="Tubulin_FtsZ_GTPase"/>
</dbReference>
<evidence type="ECO:0000256" key="10">
    <source>
        <dbReference type="ARBA" id="ARBA00023242"/>
    </source>
</evidence>
<evidence type="ECO:0000256" key="2">
    <source>
        <dbReference type="ARBA" id="ARBA00004123"/>
    </source>
</evidence>
<dbReference type="InterPro" id="IPR002967">
    <property type="entry name" value="Delta_tubulin"/>
</dbReference>
<sequence>MDLRTMKPIAKAFCIDTEQKVVKSLAKQRSWSYSDRRKVTLKSGAANNWAYGYFKLAHKAIDMLDQEFVRLKKLLSSLSGGTGSGIGTYVTEILRLRFPGAFIINQVIWPFLHGEVVLQHYNILLSLSHLNKASDLILIHENDDLTNICKKRFHIENVTFKDMNKWVIRCLMQVLLPVENSDCEEFRRKVYGNTRKCYLIYSAPQISEDLKSYSNFDWKNVAKNCIQMALTKCATDEGISWYPSQNSVQNYMNMIIILRGPKSLENSENFQSYSPHVMYNEVGMPQFKDISCTLLV</sequence>
<dbReference type="OMA" id="SILREWP"/>
<dbReference type="Proteomes" id="UP000030755">
    <property type="component" value="Unassembled WGS sequence"/>
</dbReference>
<dbReference type="AlphaFoldDB" id="A0A075B141"/>
<evidence type="ECO:0000313" key="18">
    <source>
        <dbReference type="Proteomes" id="UP000281549"/>
    </source>
</evidence>
<evidence type="ECO:0000256" key="11">
    <source>
        <dbReference type="ARBA" id="ARBA00023273"/>
    </source>
</evidence>
<keyword evidence="11" id="KW-0966">Cell projection</keyword>
<dbReference type="GO" id="GO:0005525">
    <property type="term" value="F:GTP binding"/>
    <property type="evidence" value="ECO:0007669"/>
    <property type="project" value="UniProtKB-KW"/>
</dbReference>
<evidence type="ECO:0000256" key="5">
    <source>
        <dbReference type="ARBA" id="ARBA00014184"/>
    </source>
</evidence>
<evidence type="ECO:0000313" key="15">
    <source>
        <dbReference type="EMBL" id="EPZ34661.1"/>
    </source>
</evidence>
<evidence type="ECO:0000256" key="1">
    <source>
        <dbReference type="ARBA" id="ARBA00004114"/>
    </source>
</evidence>
<dbReference type="GO" id="GO:0005634">
    <property type="term" value="C:nucleus"/>
    <property type="evidence" value="ECO:0007669"/>
    <property type="project" value="UniProtKB-SubCell"/>
</dbReference>
<dbReference type="STRING" id="988480.A0A075B141"/>
<dbReference type="SUPFAM" id="SSF52490">
    <property type="entry name" value="Tubulin nucleotide-binding domain-like"/>
    <property type="match status" value="1"/>
</dbReference>
<keyword evidence="10" id="KW-0539">Nucleus</keyword>
<dbReference type="PRINTS" id="PR01224">
    <property type="entry name" value="DELTATUBULIN"/>
</dbReference>
<evidence type="ECO:0000313" key="17">
    <source>
        <dbReference type="Proteomes" id="UP000030755"/>
    </source>
</evidence>
<gene>
    <name evidence="15" type="ORF">O9G_002979</name>
    <name evidence="16" type="ORF">ROZALSC1DRAFT_26565</name>
</gene>
<reference evidence="16" key="3">
    <citation type="submission" date="2018-08" db="EMBL/GenBank/DDBJ databases">
        <title>Leveraging single-cell genomics to expand the Fungal Tree of Life.</title>
        <authorList>
            <consortium name="DOE Joint Genome Institute"/>
            <person name="Ahrendt S.R."/>
            <person name="Quandt C.A."/>
            <person name="Ciobanu D."/>
            <person name="Clum A."/>
            <person name="Salamov A."/>
            <person name="Andreopoulos B."/>
            <person name="Cheng J.-F."/>
            <person name="Woyke T."/>
            <person name="Pelin A."/>
            <person name="Henrissat B."/>
            <person name="Reynolds N."/>
            <person name="Benny G.L."/>
            <person name="Smith M.E."/>
            <person name="James T.Y."/>
            <person name="Grigoriev I.V."/>
        </authorList>
    </citation>
    <scope>NUCLEOTIDE SEQUENCE</scope>
    <source>
        <strain evidence="16">CSF55</strain>
    </source>
</reference>
<evidence type="ECO:0000313" key="16">
    <source>
        <dbReference type="EMBL" id="RKP22052.1"/>
    </source>
</evidence>
<dbReference type="EMBL" id="KE560931">
    <property type="protein sequence ID" value="EPZ34661.1"/>
    <property type="molecule type" value="Genomic_DNA"/>
</dbReference>
<protein>
    <recommendedName>
        <fullName evidence="5">Tubulin delta chain</fullName>
    </recommendedName>
    <alternativeName>
        <fullName evidence="12">Delta-tubulin</fullName>
    </alternativeName>
</protein>
<feature type="domain" description="Tubulin/FtsZ GTPase" evidence="14">
    <location>
        <begin position="9"/>
        <end position="180"/>
    </location>
</feature>
<organism evidence="15 17">
    <name type="scientific">Rozella allomycis (strain CSF55)</name>
    <dbReference type="NCBI Taxonomy" id="988480"/>
    <lineage>
        <taxon>Eukaryota</taxon>
        <taxon>Fungi</taxon>
        <taxon>Fungi incertae sedis</taxon>
        <taxon>Cryptomycota</taxon>
        <taxon>Cryptomycota incertae sedis</taxon>
        <taxon>Rozella</taxon>
    </lineage>
</organism>
<keyword evidence="7" id="KW-0547">Nucleotide-binding</keyword>
<keyword evidence="8" id="KW-0970">Cilium biogenesis/degradation</keyword>
<evidence type="ECO:0000256" key="9">
    <source>
        <dbReference type="ARBA" id="ARBA00023134"/>
    </source>
</evidence>
<dbReference type="InterPro" id="IPR036525">
    <property type="entry name" value="Tubulin/FtsZ_GTPase_sf"/>
</dbReference>
<evidence type="ECO:0000256" key="4">
    <source>
        <dbReference type="ARBA" id="ARBA00009636"/>
    </source>
</evidence>
<evidence type="ECO:0000256" key="3">
    <source>
        <dbReference type="ARBA" id="ARBA00004138"/>
    </source>
</evidence>
<keyword evidence="9" id="KW-0342">GTP-binding</keyword>
<dbReference type="GO" id="GO:0005814">
    <property type="term" value="C:centriole"/>
    <property type="evidence" value="ECO:0007669"/>
    <property type="project" value="UniProtKB-SubCell"/>
</dbReference>
<dbReference type="GO" id="GO:0005200">
    <property type="term" value="F:structural constituent of cytoskeleton"/>
    <property type="evidence" value="ECO:0007669"/>
    <property type="project" value="InterPro"/>
</dbReference>
<evidence type="ECO:0000259" key="14">
    <source>
        <dbReference type="SMART" id="SM00864"/>
    </source>
</evidence>
<dbReference type="EMBL" id="ML004912">
    <property type="protein sequence ID" value="RKP22052.1"/>
    <property type="molecule type" value="Genomic_DNA"/>
</dbReference>
<reference evidence="15 17" key="1">
    <citation type="journal article" date="2013" name="Curr. Biol.">
        <title>Shared signatures of parasitism and phylogenomics unite Cryptomycota and microsporidia.</title>
        <authorList>
            <person name="James T.Y."/>
            <person name="Pelin A."/>
            <person name="Bonen L."/>
            <person name="Ahrendt S."/>
            <person name="Sain D."/>
            <person name="Corradi N."/>
            <person name="Stajich J.E."/>
        </authorList>
    </citation>
    <scope>NUCLEOTIDE SEQUENCE [LARGE SCALE GENOMIC DNA]</scope>
    <source>
        <strain evidence="15 17">CSF55</strain>
        <strain evidence="15 17">CSF55</strain>
    </source>
</reference>
<evidence type="ECO:0000256" key="6">
    <source>
        <dbReference type="ARBA" id="ARBA00022701"/>
    </source>
</evidence>
<dbReference type="GO" id="GO:0007017">
    <property type="term" value="P:microtubule-based process"/>
    <property type="evidence" value="ECO:0007669"/>
    <property type="project" value="InterPro"/>
</dbReference>
<dbReference type="Pfam" id="PF00091">
    <property type="entry name" value="Tubulin"/>
    <property type="match status" value="1"/>
</dbReference>